<evidence type="ECO:0000256" key="7">
    <source>
        <dbReference type="RuleBase" id="RU361187"/>
    </source>
</evidence>
<organism evidence="8 9">
    <name type="scientific">Talaromyces proteolyticus</name>
    <dbReference type="NCBI Taxonomy" id="1131652"/>
    <lineage>
        <taxon>Eukaryota</taxon>
        <taxon>Fungi</taxon>
        <taxon>Dikarya</taxon>
        <taxon>Ascomycota</taxon>
        <taxon>Pezizomycotina</taxon>
        <taxon>Eurotiomycetes</taxon>
        <taxon>Eurotiomycetidae</taxon>
        <taxon>Eurotiales</taxon>
        <taxon>Trichocomaceae</taxon>
        <taxon>Talaromyces</taxon>
        <taxon>Talaromyces sect. Bacilispori</taxon>
    </lineage>
</organism>
<evidence type="ECO:0000256" key="1">
    <source>
        <dbReference type="ARBA" id="ARBA00009865"/>
    </source>
</evidence>
<dbReference type="InterPro" id="IPR052176">
    <property type="entry name" value="Glycosyl_Hydrlase_43_Enz"/>
</dbReference>
<dbReference type="GeneID" id="70240024"/>
<reference evidence="8" key="1">
    <citation type="submission" date="2021-12" db="EMBL/GenBank/DDBJ databases">
        <title>Convergent genome expansion in fungi linked to evolution of root-endophyte symbiosis.</title>
        <authorList>
            <consortium name="DOE Joint Genome Institute"/>
            <person name="Ke Y.-H."/>
            <person name="Bonito G."/>
            <person name="Liao H.-L."/>
            <person name="Looney B."/>
            <person name="Rojas-Flechas A."/>
            <person name="Nash J."/>
            <person name="Hameed K."/>
            <person name="Schadt C."/>
            <person name="Martin F."/>
            <person name="Crous P.W."/>
            <person name="Miettinen O."/>
            <person name="Magnuson J.K."/>
            <person name="Labbe J."/>
            <person name="Jacobson D."/>
            <person name="Doktycz M.J."/>
            <person name="Veneault-Fourrey C."/>
            <person name="Kuo A."/>
            <person name="Mondo S."/>
            <person name="Calhoun S."/>
            <person name="Riley R."/>
            <person name="Ohm R."/>
            <person name="LaButti K."/>
            <person name="Andreopoulos B."/>
            <person name="Pangilinan J."/>
            <person name="Nolan M."/>
            <person name="Tritt A."/>
            <person name="Clum A."/>
            <person name="Lipzen A."/>
            <person name="Daum C."/>
            <person name="Barry K."/>
            <person name="Grigoriev I.V."/>
            <person name="Vilgalys R."/>
        </authorList>
    </citation>
    <scope>NUCLEOTIDE SEQUENCE</scope>
    <source>
        <strain evidence="8">PMI_201</strain>
    </source>
</reference>
<evidence type="ECO:0000256" key="3">
    <source>
        <dbReference type="ARBA" id="ARBA00022801"/>
    </source>
</evidence>
<dbReference type="SUPFAM" id="SSF75005">
    <property type="entry name" value="Arabinanase/levansucrase/invertase"/>
    <property type="match status" value="1"/>
</dbReference>
<evidence type="ECO:0000256" key="2">
    <source>
        <dbReference type="ARBA" id="ARBA00022729"/>
    </source>
</evidence>
<name>A0AAD4KST3_9EURO</name>
<dbReference type="EMBL" id="JAJTJA010000007">
    <property type="protein sequence ID" value="KAH8696225.1"/>
    <property type="molecule type" value="Genomic_DNA"/>
</dbReference>
<feature type="site" description="Important for catalytic activity, responsible for pKa modulation of the active site Glu and correct orientation of both the proton donor and substrate" evidence="6">
    <location>
        <position position="194"/>
    </location>
</feature>
<dbReference type="InterPro" id="IPR006710">
    <property type="entry name" value="Glyco_hydro_43"/>
</dbReference>
<protein>
    <submittedName>
        <fullName evidence="8">Xylosidase/arabinosidase</fullName>
    </submittedName>
</protein>
<dbReference type="GO" id="GO:0004553">
    <property type="term" value="F:hydrolase activity, hydrolyzing O-glycosyl compounds"/>
    <property type="evidence" value="ECO:0007669"/>
    <property type="project" value="InterPro"/>
</dbReference>
<evidence type="ECO:0000256" key="4">
    <source>
        <dbReference type="ARBA" id="ARBA00023277"/>
    </source>
</evidence>
<dbReference type="InterPro" id="IPR023296">
    <property type="entry name" value="Glyco_hydro_beta-prop_sf"/>
</dbReference>
<evidence type="ECO:0000256" key="5">
    <source>
        <dbReference type="ARBA" id="ARBA00023295"/>
    </source>
</evidence>
<dbReference type="AlphaFoldDB" id="A0AAD4KST3"/>
<comment type="caution">
    <text evidence="8">The sequence shown here is derived from an EMBL/GenBank/DDBJ whole genome shotgun (WGS) entry which is preliminary data.</text>
</comment>
<dbReference type="Gene3D" id="2.115.10.20">
    <property type="entry name" value="Glycosyl hydrolase domain, family 43"/>
    <property type="match status" value="1"/>
</dbReference>
<sequence>MMAFSTCTASTDPSPSSSFIAKASKALLIALCFNYSVATAKPFDFDSLNFWSSSPPADIKPTINNVTYSGNPIFPGWYADPDPRIFEGQYWIYPSLSLDYDKQTSFDAFSSPDLVNWTRHARILDFANVTWSTNRAAWAPTVTEKHGVYYMYFSAGDGAGIGVAVSRTGPAGPFIDALDEPLIPDVEMGAEPIDPDVFIDDDGRAYLLWGGWSHGLGAELSWDMISLKAQPVELTPPNYVEAPYMIKRNGTYYYMYSVGGWGDNSYGVEYVTSTTSPLGPFTTAATHILFPDAKIAQGTGSSGVLNIPGTDDWYIVYHRRPLDDTAANDRYVCIDKMEFNPDGSIKRINITNEGAPYTPLVAF</sequence>
<evidence type="ECO:0000256" key="6">
    <source>
        <dbReference type="PIRSR" id="PIRSR606710-2"/>
    </source>
</evidence>
<evidence type="ECO:0000313" key="9">
    <source>
        <dbReference type="Proteomes" id="UP001201262"/>
    </source>
</evidence>
<dbReference type="RefSeq" id="XP_046071163.1">
    <property type="nucleotide sequence ID" value="XM_046209737.1"/>
</dbReference>
<keyword evidence="3 7" id="KW-0378">Hydrolase</keyword>
<keyword evidence="5 7" id="KW-0326">Glycosidase</keyword>
<keyword evidence="9" id="KW-1185">Reference proteome</keyword>
<dbReference type="Proteomes" id="UP001201262">
    <property type="component" value="Unassembled WGS sequence"/>
</dbReference>
<comment type="similarity">
    <text evidence="1 7">Belongs to the glycosyl hydrolase 43 family.</text>
</comment>
<dbReference type="PANTHER" id="PTHR43772:SF2">
    <property type="entry name" value="PUTATIVE (AFU_ORTHOLOGUE AFUA_2G04480)-RELATED"/>
    <property type="match status" value="1"/>
</dbReference>
<evidence type="ECO:0000313" key="8">
    <source>
        <dbReference type="EMBL" id="KAH8696225.1"/>
    </source>
</evidence>
<dbReference type="Pfam" id="PF04616">
    <property type="entry name" value="Glyco_hydro_43"/>
    <property type="match status" value="1"/>
</dbReference>
<proteinExistence type="inferred from homology"/>
<dbReference type="PANTHER" id="PTHR43772">
    <property type="entry name" value="ENDO-1,4-BETA-XYLANASE"/>
    <property type="match status" value="1"/>
</dbReference>
<accession>A0AAD4KST3</accession>
<keyword evidence="4" id="KW-0119">Carbohydrate metabolism</keyword>
<dbReference type="CDD" id="cd18827">
    <property type="entry name" value="GH43_XlnD-like"/>
    <property type="match status" value="1"/>
</dbReference>
<gene>
    <name evidence="8" type="ORF">BGW36DRAFT_183260</name>
</gene>
<dbReference type="GO" id="GO:0005975">
    <property type="term" value="P:carbohydrate metabolic process"/>
    <property type="evidence" value="ECO:0007669"/>
    <property type="project" value="InterPro"/>
</dbReference>
<keyword evidence="2" id="KW-0732">Signal</keyword>